<reference evidence="2 3" key="1">
    <citation type="journal article" date="2016" name="Mol. Biol. Evol.">
        <title>Comparative Genomics of Early-Diverging Mushroom-Forming Fungi Provides Insights into the Origins of Lignocellulose Decay Capabilities.</title>
        <authorList>
            <person name="Nagy L.G."/>
            <person name="Riley R."/>
            <person name="Tritt A."/>
            <person name="Adam C."/>
            <person name="Daum C."/>
            <person name="Floudas D."/>
            <person name="Sun H."/>
            <person name="Yadav J.S."/>
            <person name="Pangilinan J."/>
            <person name="Larsson K.H."/>
            <person name="Matsuura K."/>
            <person name="Barry K."/>
            <person name="Labutti K."/>
            <person name="Kuo R."/>
            <person name="Ohm R.A."/>
            <person name="Bhattacharya S.S."/>
            <person name="Shirouzu T."/>
            <person name="Yoshinaga Y."/>
            <person name="Martin F.M."/>
            <person name="Grigoriev I.V."/>
            <person name="Hibbett D.S."/>
        </authorList>
    </citation>
    <scope>NUCLEOTIDE SEQUENCE [LARGE SCALE GENOMIC DNA]</scope>
    <source>
        <strain evidence="2 3">HHB12029</strain>
    </source>
</reference>
<organism evidence="2 3">
    <name type="scientific">Exidia glandulosa HHB12029</name>
    <dbReference type="NCBI Taxonomy" id="1314781"/>
    <lineage>
        <taxon>Eukaryota</taxon>
        <taxon>Fungi</taxon>
        <taxon>Dikarya</taxon>
        <taxon>Basidiomycota</taxon>
        <taxon>Agaricomycotina</taxon>
        <taxon>Agaricomycetes</taxon>
        <taxon>Auriculariales</taxon>
        <taxon>Exidiaceae</taxon>
        <taxon>Exidia</taxon>
    </lineage>
</organism>
<feature type="region of interest" description="Disordered" evidence="1">
    <location>
        <begin position="474"/>
        <end position="494"/>
    </location>
</feature>
<protein>
    <recommendedName>
        <fullName evidence="4">CoA-dependent acyltransferase</fullName>
    </recommendedName>
</protein>
<evidence type="ECO:0000313" key="3">
    <source>
        <dbReference type="Proteomes" id="UP000077266"/>
    </source>
</evidence>
<dbReference type="InterPro" id="IPR023213">
    <property type="entry name" value="CAT-like_dom_sf"/>
</dbReference>
<dbReference type="Gene3D" id="3.30.559.10">
    <property type="entry name" value="Chloramphenicol acetyltransferase-like domain"/>
    <property type="match status" value="1"/>
</dbReference>
<feature type="compositionally biased region" description="Low complexity" evidence="1">
    <location>
        <begin position="205"/>
        <end position="214"/>
    </location>
</feature>
<accession>A0A165QA05</accession>
<evidence type="ECO:0000256" key="1">
    <source>
        <dbReference type="SAM" id="MobiDB-lite"/>
    </source>
</evidence>
<dbReference type="InParanoid" id="A0A165QA05"/>
<keyword evidence="3" id="KW-1185">Reference proteome</keyword>
<dbReference type="InterPro" id="IPR052058">
    <property type="entry name" value="Alcohol_O-acetyltransferase"/>
</dbReference>
<name>A0A165QA05_EXIGL</name>
<feature type="compositionally biased region" description="Basic and acidic residues" evidence="1">
    <location>
        <begin position="474"/>
        <end position="487"/>
    </location>
</feature>
<dbReference type="OrthoDB" id="3355480at2759"/>
<gene>
    <name evidence="2" type="ORF">EXIGLDRAFT_725757</name>
</gene>
<dbReference type="Proteomes" id="UP000077266">
    <property type="component" value="Unassembled WGS sequence"/>
</dbReference>
<evidence type="ECO:0000313" key="2">
    <source>
        <dbReference type="EMBL" id="KZW03305.1"/>
    </source>
</evidence>
<dbReference type="AlphaFoldDB" id="A0A165QA05"/>
<dbReference type="Gene3D" id="3.30.559.30">
    <property type="entry name" value="Nonribosomal peptide synthetase, condensation domain"/>
    <property type="match status" value="1"/>
</dbReference>
<dbReference type="PANTHER" id="PTHR28037">
    <property type="entry name" value="ALCOHOL O-ACETYLTRANSFERASE 1-RELATED"/>
    <property type="match status" value="1"/>
</dbReference>
<sequence>MDAATVTSTLDLHNVLPKLSLDDVLRNGGALPTPPPDVDADAYVFGADASEARSVSPQPAWYRFERAMGNSELSYFLPSRADGVNDMYLHLGMSSASKLLTPARLETVWALLRLRHPLLASAVEMRHGEYENVRFVYAPPTSVKSALNDAHAALTWRRGTKDEMINDYLNGPRTLSNDRLSALIVSRSGSSTSHGAPATPPPTPSLSRPGSPSSETEADGGESAPLCQDDDQVDILIAAAHFIGDGMALHMFANDLLQLLAGSDGASTSSRTDEELLSLLTDEWETRWGDSAKASSTFSLPCALEDGLPTPPTRLRRTFARVDFLRDQQRCIGGHSFLKPATKRPRHTVVSTVSFDPDTTKRMLKKCKSQGVSISAALFAVCNIAALRTQAIKQSPELPMMAYSAINLRPQLTSQAESYWFLAVGYFNVILPAFLPSSLPEERIFWHRARSAKAQSAKANGLMLRSRAQQMAEERGRRARRWAREDDGQPADETDADVKLVTGAESTPSRALVGLSLLGNLDGMYKHASYGPLKLHSLTTGSRQRSGGMLIFGYTFVGKLWLSLGWDMHGFDQAAVEGFWNEFVACTKEFLDAA</sequence>
<dbReference type="STRING" id="1314781.A0A165QA05"/>
<feature type="region of interest" description="Disordered" evidence="1">
    <location>
        <begin position="187"/>
        <end position="227"/>
    </location>
</feature>
<dbReference type="PANTHER" id="PTHR28037:SF1">
    <property type="entry name" value="ALCOHOL O-ACETYLTRANSFERASE 1-RELATED"/>
    <property type="match status" value="1"/>
</dbReference>
<dbReference type="EMBL" id="KV425884">
    <property type="protein sequence ID" value="KZW03305.1"/>
    <property type="molecule type" value="Genomic_DNA"/>
</dbReference>
<proteinExistence type="predicted"/>
<evidence type="ECO:0008006" key="4">
    <source>
        <dbReference type="Google" id="ProtNLM"/>
    </source>
</evidence>